<evidence type="ECO:0000256" key="1">
    <source>
        <dbReference type="ARBA" id="ARBA00023239"/>
    </source>
</evidence>
<dbReference type="Gene3D" id="3.20.20.70">
    <property type="entry name" value="Aldolase class I"/>
    <property type="match status" value="1"/>
</dbReference>
<dbReference type="GO" id="GO:0019854">
    <property type="term" value="P:L-ascorbic acid catabolic process"/>
    <property type="evidence" value="ECO:0007669"/>
    <property type="project" value="TreeGrafter"/>
</dbReference>
<protein>
    <recommendedName>
        <fullName evidence="2">Orotidine 5'-phosphate decarboxylase domain-containing protein</fullName>
    </recommendedName>
</protein>
<dbReference type="Proteomes" id="UP000276301">
    <property type="component" value="Unassembled WGS sequence"/>
</dbReference>
<dbReference type="SUPFAM" id="SSF51366">
    <property type="entry name" value="Ribulose-phoshate binding barrel"/>
    <property type="match status" value="1"/>
</dbReference>
<dbReference type="Pfam" id="PF00215">
    <property type="entry name" value="OMPdecase"/>
    <property type="match status" value="1"/>
</dbReference>
<evidence type="ECO:0000313" key="4">
    <source>
        <dbReference type="Proteomes" id="UP000276301"/>
    </source>
</evidence>
<keyword evidence="1" id="KW-0456">Lyase</keyword>
<organism evidence="3 4">
    <name type="scientific">Anaerotruncus massiliensis</name>
    <name type="common">ex Liu et al. 2021</name>
    <dbReference type="NCBI Taxonomy" id="2321404"/>
    <lineage>
        <taxon>Bacteria</taxon>
        <taxon>Bacillati</taxon>
        <taxon>Bacillota</taxon>
        <taxon>Clostridia</taxon>
        <taxon>Eubacteriales</taxon>
        <taxon>Oscillospiraceae</taxon>
        <taxon>Anaerotruncus</taxon>
    </lineage>
</organism>
<dbReference type="PANTHER" id="PTHR35039:SF3">
    <property type="entry name" value="3-KETO-L-GULONATE-6-PHOSPHATE DECARBOXYLASE SGBH-RELATED"/>
    <property type="match status" value="1"/>
</dbReference>
<evidence type="ECO:0000313" key="3">
    <source>
        <dbReference type="EMBL" id="RLL13528.1"/>
    </source>
</evidence>
<dbReference type="PANTHER" id="PTHR35039">
    <property type="entry name" value="3-KETO-L-GULONATE-6-PHOSPHATE DECARBOXYLASE SGBH-RELATED"/>
    <property type="match status" value="1"/>
</dbReference>
<comment type="caution">
    <text evidence="3">The sequence shown here is derived from an EMBL/GenBank/DDBJ whole genome shotgun (WGS) entry which is preliminary data.</text>
</comment>
<dbReference type="AlphaFoldDB" id="A0A498CSH3"/>
<dbReference type="SMART" id="SM00934">
    <property type="entry name" value="OMPdecase"/>
    <property type="match status" value="1"/>
</dbReference>
<accession>A0A498CSH3</accession>
<dbReference type="InterPro" id="IPR001754">
    <property type="entry name" value="OMPdeCOase_dom"/>
</dbReference>
<sequence length="205" mass="21394">MDLCGVEAAVDTLRMLGDAVDIAEVGTPMLLKFGLDAVRRVRAAFPALTLLADAKIIDAGELEAALAFDAGADIVTVMGTTNESTIRGVIDCARGRGKKSFIDTMCVEPIEEACGRYAAWGADYICIHNATDLLDIDATLALAKRALTAIEPERLVIAGGVNERTAHKLQAYAPGIVVVGSAIAKSADPRATALRLRDLAAGSGI</sequence>
<dbReference type="EMBL" id="RCHT01000003">
    <property type="protein sequence ID" value="RLL13528.1"/>
    <property type="molecule type" value="Genomic_DNA"/>
</dbReference>
<feature type="domain" description="Orotidine 5'-phosphate decarboxylase" evidence="2">
    <location>
        <begin position="1"/>
        <end position="196"/>
    </location>
</feature>
<gene>
    <name evidence="3" type="ORF">D4A47_03390</name>
</gene>
<dbReference type="InterPro" id="IPR011060">
    <property type="entry name" value="RibuloseP-bd_barrel"/>
</dbReference>
<reference evidence="3 4" key="1">
    <citation type="submission" date="2018-10" db="EMBL/GenBank/DDBJ databases">
        <title>Anaerotruncus faecis sp. nov., isolated from human feces.</title>
        <authorList>
            <person name="Wang Y.-J."/>
        </authorList>
    </citation>
    <scope>NUCLEOTIDE SEQUENCE [LARGE SCALE GENOMIC DNA]</scope>
    <source>
        <strain evidence="3 4">22A2-44</strain>
    </source>
</reference>
<dbReference type="GO" id="GO:0004590">
    <property type="term" value="F:orotidine-5'-phosphate decarboxylase activity"/>
    <property type="evidence" value="ECO:0007669"/>
    <property type="project" value="InterPro"/>
</dbReference>
<dbReference type="GO" id="GO:0006207">
    <property type="term" value="P:'de novo' pyrimidine nucleobase biosynthetic process"/>
    <property type="evidence" value="ECO:0007669"/>
    <property type="project" value="InterPro"/>
</dbReference>
<name>A0A498CSH3_9FIRM</name>
<evidence type="ECO:0000259" key="2">
    <source>
        <dbReference type="SMART" id="SM00934"/>
    </source>
</evidence>
<proteinExistence type="predicted"/>
<keyword evidence="4" id="KW-1185">Reference proteome</keyword>
<dbReference type="InterPro" id="IPR013785">
    <property type="entry name" value="Aldolase_TIM"/>
</dbReference>
<dbReference type="GO" id="GO:0033982">
    <property type="term" value="F:3-dehydro-L-gulonate-6-phosphate decarboxylase activity"/>
    <property type="evidence" value="ECO:0007669"/>
    <property type="project" value="TreeGrafter"/>
</dbReference>